<accession>A0ABU5AT44</accession>
<comment type="caution">
    <text evidence="2">The sequence shown here is derived from an EMBL/GenBank/DDBJ whole genome shotgun (WGS) entry which is preliminary data.</text>
</comment>
<sequence>MRQQPVPEGIFKPKPTAIETKQDATTRAARQIIDGEAAERERKTERLRQARLAMQAVEAAGPAARSPAKKRTGRRKQA</sequence>
<keyword evidence="3" id="KW-1185">Reference proteome</keyword>
<feature type="compositionally biased region" description="Basic residues" evidence="1">
    <location>
        <begin position="67"/>
        <end position="78"/>
    </location>
</feature>
<reference evidence="2 3" key="1">
    <citation type="submission" date="2023-08" db="EMBL/GenBank/DDBJ databases">
        <title>Implementing the SeqCode for naming new Mesorhizobium species isolated from Vachellia karroo root nodules.</title>
        <authorList>
            <person name="Van Lill M."/>
        </authorList>
    </citation>
    <scope>NUCLEOTIDE SEQUENCE [LARGE SCALE GENOMIC DNA]</scope>
    <source>
        <strain evidence="2 3">VK4B</strain>
    </source>
</reference>
<gene>
    <name evidence="2" type="ORF">RFM23_22955</name>
</gene>
<name>A0ABU5AT44_9HYPH</name>
<protein>
    <recommendedName>
        <fullName evidence="4">Transcriptional regulator</fullName>
    </recommendedName>
</protein>
<proteinExistence type="predicted"/>
<dbReference type="RefSeq" id="WP_320321455.1">
    <property type="nucleotide sequence ID" value="NZ_JAVIIP010000014.1"/>
</dbReference>
<evidence type="ECO:0008006" key="4">
    <source>
        <dbReference type="Google" id="ProtNLM"/>
    </source>
</evidence>
<feature type="region of interest" description="Disordered" evidence="1">
    <location>
        <begin position="56"/>
        <end position="78"/>
    </location>
</feature>
<evidence type="ECO:0000313" key="3">
    <source>
        <dbReference type="Proteomes" id="UP001276564"/>
    </source>
</evidence>
<organism evidence="2 3">
    <name type="scientific">Mesorhizobium abyssinicae</name>
    <dbReference type="NCBI Taxonomy" id="1209958"/>
    <lineage>
        <taxon>Bacteria</taxon>
        <taxon>Pseudomonadati</taxon>
        <taxon>Pseudomonadota</taxon>
        <taxon>Alphaproteobacteria</taxon>
        <taxon>Hyphomicrobiales</taxon>
        <taxon>Phyllobacteriaceae</taxon>
        <taxon>Mesorhizobium</taxon>
    </lineage>
</organism>
<dbReference type="Proteomes" id="UP001276564">
    <property type="component" value="Unassembled WGS sequence"/>
</dbReference>
<evidence type="ECO:0000313" key="2">
    <source>
        <dbReference type="EMBL" id="MDX8540485.1"/>
    </source>
</evidence>
<dbReference type="EMBL" id="JAVIIP010000014">
    <property type="protein sequence ID" value="MDX8540485.1"/>
    <property type="molecule type" value="Genomic_DNA"/>
</dbReference>
<evidence type="ECO:0000256" key="1">
    <source>
        <dbReference type="SAM" id="MobiDB-lite"/>
    </source>
</evidence>